<dbReference type="CDD" id="cd00564">
    <property type="entry name" value="TMP_TenI"/>
    <property type="match status" value="1"/>
</dbReference>
<feature type="binding site" evidence="9">
    <location>
        <position position="70"/>
    </location>
    <ligand>
        <name>4-amino-2-methyl-5-(diphosphooxymethyl)pyrimidine</name>
        <dbReference type="ChEBI" id="CHEBI:57841"/>
    </ligand>
</feature>
<evidence type="ECO:0000256" key="8">
    <source>
        <dbReference type="ARBA" id="ARBA00047883"/>
    </source>
</evidence>
<comment type="caution">
    <text evidence="13">The sequence shown here is derived from an EMBL/GenBank/DDBJ whole genome shotgun (WGS) entry which is preliminary data.</text>
</comment>
<comment type="catalytic activity">
    <reaction evidence="6 9 10">
        <text>4-methyl-5-(2-phosphooxyethyl)-thiazole + 4-amino-2-methyl-5-(diphosphooxymethyl)pyrimidine + H(+) = thiamine phosphate + diphosphate</text>
        <dbReference type="Rhea" id="RHEA:22328"/>
        <dbReference type="ChEBI" id="CHEBI:15378"/>
        <dbReference type="ChEBI" id="CHEBI:33019"/>
        <dbReference type="ChEBI" id="CHEBI:37575"/>
        <dbReference type="ChEBI" id="CHEBI:57841"/>
        <dbReference type="ChEBI" id="CHEBI:58296"/>
        <dbReference type="EC" id="2.5.1.3"/>
    </reaction>
</comment>
<dbReference type="Pfam" id="PF02581">
    <property type="entry name" value="TMP-TENI"/>
    <property type="match status" value="1"/>
</dbReference>
<evidence type="ECO:0000256" key="6">
    <source>
        <dbReference type="ARBA" id="ARBA00047334"/>
    </source>
</evidence>
<reference evidence="13 14" key="1">
    <citation type="journal article" date="2023" name="Int. J. Syst. Evol. Microbiol.">
        <title>Winogradskyella bathintestinalis sp. nov., isolated from the intestine of the deep-sea loosejaw dragonfish, Malacosteus niger.</title>
        <authorList>
            <person name="Uniacke-Lowe S."/>
            <person name="Johnson C.N."/>
            <person name="Stanton C."/>
            <person name="Hill C."/>
            <person name="Ross P."/>
        </authorList>
    </citation>
    <scope>NUCLEOTIDE SEQUENCE [LARGE SCALE GENOMIC DNA]</scope>
    <source>
        <strain evidence="13 14">APC 3343</strain>
    </source>
</reference>
<evidence type="ECO:0000313" key="14">
    <source>
        <dbReference type="Proteomes" id="UP001231197"/>
    </source>
</evidence>
<keyword evidence="3 9" id="KW-0479">Metal-binding</keyword>
<dbReference type="NCBIfam" id="TIGR00693">
    <property type="entry name" value="thiE"/>
    <property type="match status" value="1"/>
</dbReference>
<feature type="binding site" evidence="9">
    <location>
        <begin position="187"/>
        <end position="188"/>
    </location>
    <ligand>
        <name>2-[(2R,5Z)-2-carboxy-4-methylthiazol-5(2H)-ylidene]ethyl phosphate</name>
        <dbReference type="ChEBI" id="CHEBI:62899"/>
    </ligand>
</feature>
<keyword evidence="4 9" id="KW-0460">Magnesium</keyword>
<keyword evidence="2 9" id="KW-0808">Transferase</keyword>
<accession>A0ABT7ZZ08</accession>
<dbReference type="PANTHER" id="PTHR20857">
    <property type="entry name" value="THIAMINE-PHOSPHATE PYROPHOSPHORYLASE"/>
    <property type="match status" value="1"/>
</dbReference>
<feature type="binding site" evidence="9">
    <location>
        <position position="90"/>
    </location>
    <ligand>
        <name>Mg(2+)</name>
        <dbReference type="ChEBI" id="CHEBI:18420"/>
    </ligand>
</feature>
<feature type="binding site" evidence="9">
    <location>
        <begin position="38"/>
        <end position="42"/>
    </location>
    <ligand>
        <name>4-amino-2-methyl-5-(diphosphooxymethyl)pyrimidine</name>
        <dbReference type="ChEBI" id="CHEBI:57841"/>
    </ligand>
</feature>
<comment type="pathway">
    <text evidence="1 9 11">Cofactor biosynthesis; thiamine diphosphate biosynthesis; thiamine phosphate from 4-amino-2-methyl-5-diphosphomethylpyrimidine and 4-methyl-5-(2-phosphoethyl)-thiazole: step 1/1.</text>
</comment>
<keyword evidence="5 9" id="KW-0784">Thiamine biosynthesis</keyword>
<feature type="binding site" evidence="9">
    <location>
        <position position="109"/>
    </location>
    <ligand>
        <name>4-amino-2-methyl-5-(diphosphooxymethyl)pyrimidine</name>
        <dbReference type="ChEBI" id="CHEBI:57841"/>
    </ligand>
</feature>
<evidence type="ECO:0000259" key="12">
    <source>
        <dbReference type="Pfam" id="PF02581"/>
    </source>
</evidence>
<comment type="catalytic activity">
    <reaction evidence="8 9 10">
        <text>2-[(2R,5Z)-2-carboxy-4-methylthiazol-5(2H)-ylidene]ethyl phosphate + 4-amino-2-methyl-5-(diphosphooxymethyl)pyrimidine + 2 H(+) = thiamine phosphate + CO2 + diphosphate</text>
        <dbReference type="Rhea" id="RHEA:47844"/>
        <dbReference type="ChEBI" id="CHEBI:15378"/>
        <dbReference type="ChEBI" id="CHEBI:16526"/>
        <dbReference type="ChEBI" id="CHEBI:33019"/>
        <dbReference type="ChEBI" id="CHEBI:37575"/>
        <dbReference type="ChEBI" id="CHEBI:57841"/>
        <dbReference type="ChEBI" id="CHEBI:62899"/>
        <dbReference type="EC" id="2.5.1.3"/>
    </reaction>
</comment>
<dbReference type="SUPFAM" id="SSF51391">
    <property type="entry name" value="Thiamin phosphate synthase"/>
    <property type="match status" value="1"/>
</dbReference>
<keyword evidence="14" id="KW-1185">Reference proteome</keyword>
<evidence type="ECO:0000256" key="9">
    <source>
        <dbReference type="HAMAP-Rule" id="MF_00097"/>
    </source>
</evidence>
<name>A0ABT7ZZ08_9FLAO</name>
<dbReference type="InterPro" id="IPR034291">
    <property type="entry name" value="TMP_synthase"/>
</dbReference>
<comment type="catalytic activity">
    <reaction evidence="7 9 10">
        <text>2-(2-carboxy-4-methylthiazol-5-yl)ethyl phosphate + 4-amino-2-methyl-5-(diphosphooxymethyl)pyrimidine + 2 H(+) = thiamine phosphate + CO2 + diphosphate</text>
        <dbReference type="Rhea" id="RHEA:47848"/>
        <dbReference type="ChEBI" id="CHEBI:15378"/>
        <dbReference type="ChEBI" id="CHEBI:16526"/>
        <dbReference type="ChEBI" id="CHEBI:33019"/>
        <dbReference type="ChEBI" id="CHEBI:37575"/>
        <dbReference type="ChEBI" id="CHEBI:57841"/>
        <dbReference type="ChEBI" id="CHEBI:62890"/>
        <dbReference type="EC" id="2.5.1.3"/>
    </reaction>
</comment>
<dbReference type="InterPro" id="IPR022998">
    <property type="entry name" value="ThiamineP_synth_TenI"/>
</dbReference>
<evidence type="ECO:0000256" key="5">
    <source>
        <dbReference type="ARBA" id="ARBA00022977"/>
    </source>
</evidence>
<dbReference type="EMBL" id="JASDDK010000009">
    <property type="protein sequence ID" value="MDN3494064.1"/>
    <property type="molecule type" value="Genomic_DNA"/>
</dbReference>
<comment type="similarity">
    <text evidence="9 10">Belongs to the thiamine-phosphate synthase family.</text>
</comment>
<dbReference type="PANTHER" id="PTHR20857:SF23">
    <property type="entry name" value="THIAMINE BIOSYNTHETIC BIFUNCTIONAL ENZYME"/>
    <property type="match status" value="1"/>
</dbReference>
<dbReference type="Proteomes" id="UP001231197">
    <property type="component" value="Unassembled WGS sequence"/>
</dbReference>
<feature type="binding site" evidence="9">
    <location>
        <begin position="135"/>
        <end position="137"/>
    </location>
    <ligand>
        <name>2-[(2R,5Z)-2-carboxy-4-methylthiazol-5(2H)-ylidene]ethyl phosphate</name>
        <dbReference type="ChEBI" id="CHEBI:62899"/>
    </ligand>
</feature>
<organism evidence="13 14">
    <name type="scientific">Winogradskyella bathintestinalis</name>
    <dbReference type="NCBI Taxonomy" id="3035208"/>
    <lineage>
        <taxon>Bacteria</taxon>
        <taxon>Pseudomonadati</taxon>
        <taxon>Bacteroidota</taxon>
        <taxon>Flavobacteriia</taxon>
        <taxon>Flavobacteriales</taxon>
        <taxon>Flavobacteriaceae</taxon>
        <taxon>Winogradskyella</taxon>
    </lineage>
</organism>
<dbReference type="HAMAP" id="MF_00097">
    <property type="entry name" value="TMP_synthase"/>
    <property type="match status" value="1"/>
</dbReference>
<evidence type="ECO:0000256" key="7">
    <source>
        <dbReference type="ARBA" id="ARBA00047851"/>
    </source>
</evidence>
<feature type="binding site" evidence="9">
    <location>
        <position position="138"/>
    </location>
    <ligand>
        <name>4-amino-2-methyl-5-(diphosphooxymethyl)pyrimidine</name>
        <dbReference type="ChEBI" id="CHEBI:57841"/>
    </ligand>
</feature>
<gene>
    <name evidence="9 13" type="primary">thiE</name>
    <name evidence="13" type="ORF">QMA06_15175</name>
</gene>
<comment type="cofactor">
    <cofactor evidence="9">
        <name>Mg(2+)</name>
        <dbReference type="ChEBI" id="CHEBI:18420"/>
    </cofactor>
    <text evidence="9">Binds 1 Mg(2+) ion per subunit.</text>
</comment>
<evidence type="ECO:0000256" key="2">
    <source>
        <dbReference type="ARBA" id="ARBA00022679"/>
    </source>
</evidence>
<dbReference type="GO" id="GO:0004789">
    <property type="term" value="F:thiamine-phosphate diphosphorylase activity"/>
    <property type="evidence" value="ECO:0007669"/>
    <property type="project" value="UniProtKB-EC"/>
</dbReference>
<dbReference type="InterPro" id="IPR013785">
    <property type="entry name" value="Aldolase_TIM"/>
</dbReference>
<evidence type="ECO:0000256" key="4">
    <source>
        <dbReference type="ARBA" id="ARBA00022842"/>
    </source>
</evidence>
<proteinExistence type="inferred from homology"/>
<feature type="domain" description="Thiamine phosphate synthase/TenI" evidence="12">
    <location>
        <begin position="8"/>
        <end position="190"/>
    </location>
</feature>
<dbReference type="RefSeq" id="WP_290207760.1">
    <property type="nucleotide sequence ID" value="NZ_JASDDK010000009.1"/>
</dbReference>
<dbReference type="EC" id="2.5.1.3" evidence="9"/>
<evidence type="ECO:0000256" key="1">
    <source>
        <dbReference type="ARBA" id="ARBA00005165"/>
    </source>
</evidence>
<evidence type="ECO:0000256" key="10">
    <source>
        <dbReference type="RuleBase" id="RU003826"/>
    </source>
</evidence>
<comment type="function">
    <text evidence="9">Condenses 4-methyl-5-(beta-hydroxyethyl)thiazole monophosphate (THZ-P) and 2-methyl-4-amino-5-hydroxymethyl pyrimidine pyrophosphate (HMP-PP) to form thiamine monophosphate (TMP).</text>
</comment>
<evidence type="ECO:0000313" key="13">
    <source>
        <dbReference type="EMBL" id="MDN3494064.1"/>
    </source>
</evidence>
<sequence length="214" mass="23590">MKKVNYSLMYVTDERITDHTQFLNVLESSLKGGASIVQLREKKLNTKQFYLRAIAVKKLCAKYNTPLIINDRIDIALAIDAYGVHIGQKDMPVCIARTLLGKNKIIGWSVSNEEQAVEANNLAVNYIGLSPIFKTETKIRDLDTPLGVEGLKKIKKLSNKFIICIGGIDKSNTAKLIQNGSDGVAIVSAISQANNPEQATQQLKEIICQTGTKQ</sequence>
<evidence type="ECO:0000256" key="11">
    <source>
        <dbReference type="RuleBase" id="RU004253"/>
    </source>
</evidence>
<dbReference type="Gene3D" id="3.20.20.70">
    <property type="entry name" value="Aldolase class I"/>
    <property type="match status" value="1"/>
</dbReference>
<evidence type="ECO:0000256" key="3">
    <source>
        <dbReference type="ARBA" id="ARBA00022723"/>
    </source>
</evidence>
<feature type="binding site" evidence="9">
    <location>
        <position position="167"/>
    </location>
    <ligand>
        <name>2-[(2R,5Z)-2-carboxy-4-methylthiazol-5(2H)-ylidene]ethyl phosphate</name>
        <dbReference type="ChEBI" id="CHEBI:62899"/>
    </ligand>
</feature>
<protein>
    <recommendedName>
        <fullName evidence="9">Thiamine-phosphate synthase</fullName>
        <shortName evidence="9">TP synthase</shortName>
        <shortName evidence="9">TPS</shortName>
        <ecNumber evidence="9">2.5.1.3</ecNumber>
    </recommendedName>
    <alternativeName>
        <fullName evidence="9">Thiamine-phosphate pyrophosphorylase</fullName>
        <shortName evidence="9">TMP pyrophosphorylase</shortName>
        <shortName evidence="9">TMP-PPase</shortName>
    </alternativeName>
</protein>
<dbReference type="InterPro" id="IPR036206">
    <property type="entry name" value="ThiamineP_synth_sf"/>
</dbReference>
<feature type="binding site" evidence="9">
    <location>
        <position position="71"/>
    </location>
    <ligand>
        <name>Mg(2+)</name>
        <dbReference type="ChEBI" id="CHEBI:18420"/>
    </ligand>
</feature>